<sequence length="226" mass="23235">MKRSLFLVYLLASLSAFAVAQGNGGNAGGNAETPAPPAQTPAAPAKPTPTPDELPPLPKPEEEGEEEEPKSSSKEEKPTKTSDAPQKSDDPKKPDAAPPKITNSGEAAGDDDDLPSVSESTKPAATIIGGGTPAGDDEAIGPLPTLQRVIPTYPPAAVPNTNGAPFMQRSTLPEGTVFICVGSALAFLALCIFIWRGIVAWALHRSVQKASRAPGLIESGKGGLRA</sequence>
<feature type="transmembrane region" description="Helical" evidence="2">
    <location>
        <begin position="176"/>
        <end position="203"/>
    </location>
</feature>
<dbReference type="OrthoDB" id="4065319at2759"/>
<evidence type="ECO:0000256" key="2">
    <source>
        <dbReference type="SAM" id="Phobius"/>
    </source>
</evidence>
<proteinExistence type="predicted"/>
<dbReference type="Proteomes" id="UP000275078">
    <property type="component" value="Unassembled WGS sequence"/>
</dbReference>
<keyword evidence="2" id="KW-1133">Transmembrane helix</keyword>
<evidence type="ECO:0000313" key="4">
    <source>
        <dbReference type="EMBL" id="RPA81167.1"/>
    </source>
</evidence>
<feature type="region of interest" description="Disordered" evidence="1">
    <location>
        <begin position="20"/>
        <end position="136"/>
    </location>
</feature>
<dbReference type="AlphaFoldDB" id="A0A3N4I6R3"/>
<dbReference type="EMBL" id="ML119681">
    <property type="protein sequence ID" value="RPA81167.1"/>
    <property type="molecule type" value="Genomic_DNA"/>
</dbReference>
<keyword evidence="2" id="KW-0472">Membrane</keyword>
<keyword evidence="5" id="KW-1185">Reference proteome</keyword>
<keyword evidence="3" id="KW-0732">Signal</keyword>
<feature type="signal peptide" evidence="3">
    <location>
        <begin position="1"/>
        <end position="20"/>
    </location>
</feature>
<gene>
    <name evidence="4" type="ORF">BJ508DRAFT_326556</name>
</gene>
<feature type="compositionally biased region" description="Pro residues" evidence="1">
    <location>
        <begin position="34"/>
        <end position="58"/>
    </location>
</feature>
<reference evidence="4 5" key="1">
    <citation type="journal article" date="2018" name="Nat. Ecol. Evol.">
        <title>Pezizomycetes genomes reveal the molecular basis of ectomycorrhizal truffle lifestyle.</title>
        <authorList>
            <person name="Murat C."/>
            <person name="Payen T."/>
            <person name="Noel B."/>
            <person name="Kuo A."/>
            <person name="Morin E."/>
            <person name="Chen J."/>
            <person name="Kohler A."/>
            <person name="Krizsan K."/>
            <person name="Balestrini R."/>
            <person name="Da Silva C."/>
            <person name="Montanini B."/>
            <person name="Hainaut M."/>
            <person name="Levati E."/>
            <person name="Barry K.W."/>
            <person name="Belfiori B."/>
            <person name="Cichocki N."/>
            <person name="Clum A."/>
            <person name="Dockter R.B."/>
            <person name="Fauchery L."/>
            <person name="Guy J."/>
            <person name="Iotti M."/>
            <person name="Le Tacon F."/>
            <person name="Lindquist E.A."/>
            <person name="Lipzen A."/>
            <person name="Malagnac F."/>
            <person name="Mello A."/>
            <person name="Molinier V."/>
            <person name="Miyauchi S."/>
            <person name="Poulain J."/>
            <person name="Riccioni C."/>
            <person name="Rubini A."/>
            <person name="Sitrit Y."/>
            <person name="Splivallo R."/>
            <person name="Traeger S."/>
            <person name="Wang M."/>
            <person name="Zifcakova L."/>
            <person name="Wipf D."/>
            <person name="Zambonelli A."/>
            <person name="Paolocci F."/>
            <person name="Nowrousian M."/>
            <person name="Ottonello S."/>
            <person name="Baldrian P."/>
            <person name="Spatafora J.W."/>
            <person name="Henrissat B."/>
            <person name="Nagy L.G."/>
            <person name="Aury J.M."/>
            <person name="Wincker P."/>
            <person name="Grigoriev I.V."/>
            <person name="Bonfante P."/>
            <person name="Martin F.M."/>
        </authorList>
    </citation>
    <scope>NUCLEOTIDE SEQUENCE [LARGE SCALE GENOMIC DNA]</scope>
    <source>
        <strain evidence="4 5">RN42</strain>
    </source>
</reference>
<feature type="chain" id="PRO_5017935878" description="Mid2 domain-containing protein" evidence="3">
    <location>
        <begin position="21"/>
        <end position="226"/>
    </location>
</feature>
<dbReference type="PANTHER" id="PTHR36089">
    <property type="entry name" value="CHITIN SYNTHASE 3 COMPLEX PROTEIN CSI2-RELATED"/>
    <property type="match status" value="1"/>
</dbReference>
<accession>A0A3N4I6R3</accession>
<name>A0A3N4I6R3_ASCIM</name>
<dbReference type="PANTHER" id="PTHR36089:SF1">
    <property type="entry name" value="CHITIN SYNTHASE 3 COMPLEX PROTEIN CSI2-RELATED"/>
    <property type="match status" value="1"/>
</dbReference>
<evidence type="ECO:0000256" key="1">
    <source>
        <dbReference type="SAM" id="MobiDB-lite"/>
    </source>
</evidence>
<dbReference type="GO" id="GO:0000324">
    <property type="term" value="C:fungal-type vacuole"/>
    <property type="evidence" value="ECO:0007669"/>
    <property type="project" value="TreeGrafter"/>
</dbReference>
<evidence type="ECO:0000313" key="5">
    <source>
        <dbReference type="Proteomes" id="UP000275078"/>
    </source>
</evidence>
<feature type="compositionally biased region" description="Basic and acidic residues" evidence="1">
    <location>
        <begin position="69"/>
        <end position="95"/>
    </location>
</feature>
<evidence type="ECO:0008006" key="6">
    <source>
        <dbReference type="Google" id="ProtNLM"/>
    </source>
</evidence>
<protein>
    <recommendedName>
        <fullName evidence="6">Mid2 domain-containing protein</fullName>
    </recommendedName>
</protein>
<feature type="non-terminal residue" evidence="4">
    <location>
        <position position="226"/>
    </location>
</feature>
<organism evidence="4 5">
    <name type="scientific">Ascobolus immersus RN42</name>
    <dbReference type="NCBI Taxonomy" id="1160509"/>
    <lineage>
        <taxon>Eukaryota</taxon>
        <taxon>Fungi</taxon>
        <taxon>Dikarya</taxon>
        <taxon>Ascomycota</taxon>
        <taxon>Pezizomycotina</taxon>
        <taxon>Pezizomycetes</taxon>
        <taxon>Pezizales</taxon>
        <taxon>Ascobolaceae</taxon>
        <taxon>Ascobolus</taxon>
    </lineage>
</organism>
<keyword evidence="2" id="KW-0812">Transmembrane</keyword>
<dbReference type="InterPro" id="IPR051009">
    <property type="entry name" value="PRM"/>
</dbReference>
<evidence type="ECO:0000256" key="3">
    <source>
        <dbReference type="SAM" id="SignalP"/>
    </source>
</evidence>